<dbReference type="InterPro" id="IPR003594">
    <property type="entry name" value="HATPase_dom"/>
</dbReference>
<dbReference type="SUPFAM" id="SSF55874">
    <property type="entry name" value="ATPase domain of HSP90 chaperone/DNA topoisomerase II/histidine kinase"/>
    <property type="match status" value="1"/>
</dbReference>
<name>A0ABT8RXP0_9BURK</name>
<evidence type="ECO:0000313" key="4">
    <source>
        <dbReference type="EMBL" id="MDO1530762.1"/>
    </source>
</evidence>
<evidence type="ECO:0000256" key="2">
    <source>
        <dbReference type="ARBA" id="ARBA00012438"/>
    </source>
</evidence>
<dbReference type="InterPro" id="IPR005467">
    <property type="entry name" value="His_kinase_dom"/>
</dbReference>
<gene>
    <name evidence="4" type="ORF">Q2T77_00560</name>
</gene>
<dbReference type="InterPro" id="IPR004358">
    <property type="entry name" value="Sig_transdc_His_kin-like_C"/>
</dbReference>
<dbReference type="PROSITE" id="PS50109">
    <property type="entry name" value="HIS_KIN"/>
    <property type="match status" value="1"/>
</dbReference>
<reference evidence="4" key="1">
    <citation type="submission" date="2023-06" db="EMBL/GenBank/DDBJ databases">
        <authorList>
            <person name="Jiang Y."/>
            <person name="Liu Q."/>
        </authorList>
    </citation>
    <scope>NUCLEOTIDE SEQUENCE</scope>
    <source>
        <strain evidence="4">CGMCC 1.12090</strain>
    </source>
</reference>
<proteinExistence type="predicted"/>
<dbReference type="Gene3D" id="3.30.565.10">
    <property type="entry name" value="Histidine kinase-like ATPase, C-terminal domain"/>
    <property type="match status" value="1"/>
</dbReference>
<evidence type="ECO:0000259" key="3">
    <source>
        <dbReference type="PROSITE" id="PS50109"/>
    </source>
</evidence>
<dbReference type="SMART" id="SM00387">
    <property type="entry name" value="HATPase_c"/>
    <property type="match status" value="1"/>
</dbReference>
<organism evidence="4 5">
    <name type="scientific">Variovorax ginsengisoli</name>
    <dbReference type="NCBI Taxonomy" id="363844"/>
    <lineage>
        <taxon>Bacteria</taxon>
        <taxon>Pseudomonadati</taxon>
        <taxon>Pseudomonadota</taxon>
        <taxon>Betaproteobacteria</taxon>
        <taxon>Burkholderiales</taxon>
        <taxon>Comamonadaceae</taxon>
        <taxon>Variovorax</taxon>
    </lineage>
</organism>
<dbReference type="PANTHER" id="PTHR43065:SF49">
    <property type="entry name" value="HISTIDINE KINASE"/>
    <property type="match status" value="1"/>
</dbReference>
<dbReference type="GO" id="GO:0005524">
    <property type="term" value="F:ATP binding"/>
    <property type="evidence" value="ECO:0007669"/>
    <property type="project" value="UniProtKB-KW"/>
</dbReference>
<sequence>MNACAQEIGSDHDRALLIAAARAVQALAAGMRETFTAAQKAADGFPKDDRIIAPQLWPSVHRAELFASQMLAYAGAQSLAPARLELLPFLSDLGNSLFQTLDMRVRVFVDVGHDCPLCFADGEALRDALLNLVINARDAMRDGGRIQLSANAATADDGSPAVAISVADDGVGMAADLAGRAMLPFVTTKTNDPKAGMGLAATDGFARQSGGRLELSCRQGGVTATLILPQSASEGLRQGPGDMANA</sequence>
<evidence type="ECO:0000313" key="5">
    <source>
        <dbReference type="Proteomes" id="UP001169027"/>
    </source>
</evidence>
<dbReference type="RefSeq" id="WP_301802347.1">
    <property type="nucleotide sequence ID" value="NZ_JAUJZH010000001.1"/>
</dbReference>
<dbReference type="Pfam" id="PF02518">
    <property type="entry name" value="HATPase_c"/>
    <property type="match status" value="1"/>
</dbReference>
<comment type="catalytic activity">
    <reaction evidence="1">
        <text>ATP + protein L-histidine = ADP + protein N-phospho-L-histidine.</text>
        <dbReference type="EC" id="2.7.13.3"/>
    </reaction>
</comment>
<keyword evidence="4" id="KW-0067">ATP-binding</keyword>
<accession>A0ABT8RXP0</accession>
<dbReference type="InterPro" id="IPR036890">
    <property type="entry name" value="HATPase_C_sf"/>
</dbReference>
<dbReference type="PANTHER" id="PTHR43065">
    <property type="entry name" value="SENSOR HISTIDINE KINASE"/>
    <property type="match status" value="1"/>
</dbReference>
<evidence type="ECO:0000256" key="1">
    <source>
        <dbReference type="ARBA" id="ARBA00000085"/>
    </source>
</evidence>
<protein>
    <recommendedName>
        <fullName evidence="2">histidine kinase</fullName>
        <ecNumber evidence="2">2.7.13.3</ecNumber>
    </recommendedName>
</protein>
<feature type="domain" description="Histidine kinase" evidence="3">
    <location>
        <begin position="26"/>
        <end position="232"/>
    </location>
</feature>
<dbReference type="PRINTS" id="PR00344">
    <property type="entry name" value="BCTRLSENSOR"/>
</dbReference>
<comment type="caution">
    <text evidence="4">The sequence shown here is derived from an EMBL/GenBank/DDBJ whole genome shotgun (WGS) entry which is preliminary data.</text>
</comment>
<dbReference type="EMBL" id="JAUKVY010000001">
    <property type="protein sequence ID" value="MDO1530762.1"/>
    <property type="molecule type" value="Genomic_DNA"/>
</dbReference>
<keyword evidence="5" id="KW-1185">Reference proteome</keyword>
<keyword evidence="4" id="KW-0547">Nucleotide-binding</keyword>
<dbReference type="Proteomes" id="UP001169027">
    <property type="component" value="Unassembled WGS sequence"/>
</dbReference>
<dbReference type="EC" id="2.7.13.3" evidence="2"/>